<keyword evidence="1" id="KW-1133">Transmembrane helix</keyword>
<evidence type="ECO:0000313" key="3">
    <source>
        <dbReference type="Proteomes" id="UP000273898"/>
    </source>
</evidence>
<dbReference type="EMBL" id="RCCK01000016">
    <property type="protein sequence ID" value="RLJ69574.1"/>
    <property type="molecule type" value="Genomic_DNA"/>
</dbReference>
<sequence>MVFGSQTHNLTLVFIVLEMILLIWQLARYFYRPGDPHRGWYILLLSLLLLHNITAAFFPDPKRTLPVLLQNGRLWNGVCHGLYFPFYFHKELELVEIRRHVLIWAFICISALPDLLCDYIFHIREPGFSYQLRLYSSGCCLI</sequence>
<feature type="transmembrane region" description="Helical" evidence="1">
    <location>
        <begin position="12"/>
        <end position="31"/>
    </location>
</feature>
<keyword evidence="1" id="KW-0472">Membrane</keyword>
<feature type="transmembrane region" description="Helical" evidence="1">
    <location>
        <begin position="101"/>
        <end position="121"/>
    </location>
</feature>
<feature type="transmembrane region" description="Helical" evidence="1">
    <location>
        <begin position="40"/>
        <end position="58"/>
    </location>
</feature>
<dbReference type="Proteomes" id="UP000273898">
    <property type="component" value="Unassembled WGS sequence"/>
</dbReference>
<organism evidence="2 3">
    <name type="scientific">Pedobacter alluvionis</name>
    <dbReference type="NCBI Taxonomy" id="475253"/>
    <lineage>
        <taxon>Bacteria</taxon>
        <taxon>Pseudomonadati</taxon>
        <taxon>Bacteroidota</taxon>
        <taxon>Sphingobacteriia</taxon>
        <taxon>Sphingobacteriales</taxon>
        <taxon>Sphingobacteriaceae</taxon>
        <taxon>Pedobacter</taxon>
    </lineage>
</organism>
<gene>
    <name evidence="2" type="ORF">BCL90_5172</name>
</gene>
<name>A0A497XNK8_9SPHI</name>
<accession>A0A497XNK8</accession>
<dbReference type="AlphaFoldDB" id="A0A497XNK8"/>
<protein>
    <submittedName>
        <fullName evidence="2">Uncharacterized protein</fullName>
    </submittedName>
</protein>
<reference evidence="2 3" key="1">
    <citation type="submission" date="2018-10" db="EMBL/GenBank/DDBJ databases">
        <title>Genomic Encyclopedia of Archaeal and Bacterial Type Strains, Phase II (KMG-II): from individual species to whole genera.</title>
        <authorList>
            <person name="Goeker M."/>
        </authorList>
    </citation>
    <scope>NUCLEOTIDE SEQUENCE [LARGE SCALE GENOMIC DNA]</scope>
    <source>
        <strain evidence="2 3">DSM 19624</strain>
    </source>
</reference>
<evidence type="ECO:0000256" key="1">
    <source>
        <dbReference type="SAM" id="Phobius"/>
    </source>
</evidence>
<comment type="caution">
    <text evidence="2">The sequence shown here is derived from an EMBL/GenBank/DDBJ whole genome shotgun (WGS) entry which is preliminary data.</text>
</comment>
<keyword evidence="1" id="KW-0812">Transmembrane</keyword>
<proteinExistence type="predicted"/>
<evidence type="ECO:0000313" key="2">
    <source>
        <dbReference type="EMBL" id="RLJ69574.1"/>
    </source>
</evidence>